<dbReference type="AlphaFoldDB" id="A0A9X5BFC1"/>
<gene>
    <name evidence="1" type="ORF">D5281_10445</name>
</gene>
<reference evidence="1" key="1">
    <citation type="submission" date="2018-09" db="EMBL/GenBank/DDBJ databases">
        <title>Murine metabolic-syndrome-specific gut microbial biobank.</title>
        <authorList>
            <person name="Liu C."/>
        </authorList>
    </citation>
    <scope>NUCLEOTIDE SEQUENCE</scope>
    <source>
        <strain evidence="1">D42-62</strain>
    </source>
</reference>
<dbReference type="EMBL" id="QZDT01000014">
    <property type="protein sequence ID" value="NBJ93004.1"/>
    <property type="molecule type" value="Genomic_DNA"/>
</dbReference>
<evidence type="ECO:0000313" key="1">
    <source>
        <dbReference type="EMBL" id="NBJ93004.1"/>
    </source>
</evidence>
<accession>A0A9X5BFC1</accession>
<keyword evidence="2" id="KW-1185">Reference proteome</keyword>
<protein>
    <submittedName>
        <fullName evidence="1">Uncharacterized protein</fullName>
    </submittedName>
</protein>
<evidence type="ECO:0000313" key="2">
    <source>
        <dbReference type="Proteomes" id="UP001154420"/>
    </source>
</evidence>
<sequence length="440" mass="48593">MSEFVVWFDKHVERSGLENKDSAEKHAKLQRNLVGGISMRKNILCLTMVAIFCAFGLTGCQKTPDVAEGNGIMHAQSDMERQVQEIVAADEQEQIQGEDGARKQAAGQYQGTVGTGDNKININAEIPAIPDNLYKITLKPDDGLDRDALVAFLDSESGAIEDTSQELLSEIEENDRYNATGDESGEKFLYSKFGDHSADRISDGTKEASFSSHTGACYIDNDLREKCFRIYDGDCNETLITRDRMEEGSFSAERAREILLDKVGTVGVSELAFKAVYYVEGSDYSYYRMEFVPVYDGIVVDIGSDSYALGQVSPNGYAYVSKEGVAEVTLIDFCGKAANKEPVTALSFEQVLKTLEQYLDNGMIESDGRITYDRVELNYYPVPNPAPATDEIEYKPELVLTPIWHIYIPLDEYVDGGYGDAVGPVHICVNAVTGELEDAD</sequence>
<comment type="caution">
    <text evidence="1">The sequence shown here is derived from an EMBL/GenBank/DDBJ whole genome shotgun (WGS) entry which is preliminary data.</text>
</comment>
<dbReference type="Proteomes" id="UP001154420">
    <property type="component" value="Unassembled WGS sequence"/>
</dbReference>
<name>A0A9X5BFC1_9FIRM</name>
<organism evidence="1 2">
    <name type="scientific">Parablautia muri</name>
    <dbReference type="NCBI Taxonomy" id="2320879"/>
    <lineage>
        <taxon>Bacteria</taxon>
        <taxon>Bacillati</taxon>
        <taxon>Bacillota</taxon>
        <taxon>Clostridia</taxon>
        <taxon>Lachnospirales</taxon>
        <taxon>Lachnospiraceae</taxon>
        <taxon>Parablautia</taxon>
    </lineage>
</organism>
<proteinExistence type="predicted"/>